<comment type="caution">
    <text evidence="1">The sequence shown here is derived from an EMBL/GenBank/DDBJ whole genome shotgun (WGS) entry which is preliminary data.</text>
</comment>
<accession>A0ACC7NXM0</accession>
<reference evidence="1" key="1">
    <citation type="submission" date="2024-12" db="EMBL/GenBank/DDBJ databases">
        <authorList>
            <person name="Wu N."/>
        </authorList>
    </citation>
    <scope>NUCLEOTIDE SEQUENCE</scope>
    <source>
        <strain evidence="1">P15</strain>
    </source>
</reference>
<proteinExistence type="predicted"/>
<dbReference type="EMBL" id="JBJURJ010000006">
    <property type="protein sequence ID" value="MFM9328910.1"/>
    <property type="molecule type" value="Genomic_DNA"/>
</dbReference>
<keyword evidence="2" id="KW-1185">Reference proteome</keyword>
<name>A0ACC7NXM0_9BACL</name>
<organism evidence="1 2">
    <name type="scientific">Paenibacillus mesotrionivorans</name>
    <dbReference type="NCBI Taxonomy" id="3160968"/>
    <lineage>
        <taxon>Bacteria</taxon>
        <taxon>Bacillati</taxon>
        <taxon>Bacillota</taxon>
        <taxon>Bacilli</taxon>
        <taxon>Bacillales</taxon>
        <taxon>Paenibacillaceae</taxon>
        <taxon>Paenibacillus</taxon>
    </lineage>
</organism>
<protein>
    <submittedName>
        <fullName evidence="1">DUF2087 domain-containing protein</fullName>
    </submittedName>
</protein>
<sequence>MDKSLYEASVEELKLGYRQEGRQRTCLCCGFETETGVVYPGDGRFYDAERYMELHIEEKHGGMLSYLLALDKSATGLTGTHKRLLELAAQGMGDDRIQKEMGIGSPSTIRNHRFALREKERQARLFLAVMELLSGQGSKASGTLSGTTPAPHGSKAKRTNQDELAAFFPLGTDGPLARYPSRSKPLQLVLGVIAEHFAYGKLYTEQEVNDVLEPVYADYALLRRSLVDYGYMERKKDGSEYWRLARRKEDDAVDRRKELQEQAKEIKIEAGVYGIRNLKSGRILVESTPNLKKLNGLKLSLDLGSHMNRQLQKDWTALGEDSFAFEVLEKLKRPETGPFDEKRELKKLKEKWLRELMPFGEQGYNSDKERPEE</sequence>
<evidence type="ECO:0000313" key="1">
    <source>
        <dbReference type="EMBL" id="MFM9328910.1"/>
    </source>
</evidence>
<dbReference type="Proteomes" id="UP001631969">
    <property type="component" value="Unassembled WGS sequence"/>
</dbReference>
<evidence type="ECO:0000313" key="2">
    <source>
        <dbReference type="Proteomes" id="UP001631969"/>
    </source>
</evidence>
<gene>
    <name evidence="1" type="ORF">ACI1P1_11460</name>
</gene>